<keyword evidence="6 14" id="KW-0808">Transferase</keyword>
<dbReference type="EMBL" id="PCSR01000089">
    <property type="protein sequence ID" value="PIP52918.1"/>
    <property type="molecule type" value="Genomic_DNA"/>
</dbReference>
<protein>
    <recommendedName>
        <fullName evidence="4">dolichyl-phosphate beta-glucosyltransferase</fullName>
        <ecNumber evidence="4">2.4.1.117</ecNumber>
    </recommendedName>
</protein>
<evidence type="ECO:0000256" key="5">
    <source>
        <dbReference type="ARBA" id="ARBA00022676"/>
    </source>
</evidence>
<evidence type="ECO:0000256" key="4">
    <source>
        <dbReference type="ARBA" id="ARBA00012583"/>
    </source>
</evidence>
<evidence type="ECO:0000256" key="10">
    <source>
        <dbReference type="ARBA" id="ARBA00022989"/>
    </source>
</evidence>
<comment type="subcellular location">
    <subcellularLocation>
        <location evidence="1">Endoplasmic reticulum membrane</location>
        <topology evidence="1">Single-pass membrane protein</topology>
    </subcellularLocation>
</comment>
<dbReference type="Gene3D" id="3.90.550.10">
    <property type="entry name" value="Spore Coat Polysaccharide Biosynthesis Protein SpsA, Chain A"/>
    <property type="match status" value="1"/>
</dbReference>
<evidence type="ECO:0000256" key="7">
    <source>
        <dbReference type="ARBA" id="ARBA00022692"/>
    </source>
</evidence>
<dbReference type="InterPro" id="IPR001173">
    <property type="entry name" value="Glyco_trans_2-like"/>
</dbReference>
<evidence type="ECO:0000256" key="2">
    <source>
        <dbReference type="ARBA" id="ARBA00004922"/>
    </source>
</evidence>
<evidence type="ECO:0000259" key="13">
    <source>
        <dbReference type="Pfam" id="PF00535"/>
    </source>
</evidence>
<evidence type="ECO:0000256" key="8">
    <source>
        <dbReference type="ARBA" id="ARBA00022824"/>
    </source>
</evidence>
<dbReference type="Pfam" id="PF00535">
    <property type="entry name" value="Glycos_transf_2"/>
    <property type="match status" value="1"/>
</dbReference>
<keyword evidence="5" id="KW-0328">Glycosyltransferase</keyword>
<dbReference type="Proteomes" id="UP000229459">
    <property type="component" value="Unassembled WGS sequence"/>
</dbReference>
<proteinExistence type="inferred from homology"/>
<dbReference type="AlphaFoldDB" id="A0A2H0B7L2"/>
<name>A0A2H0B7L2_9BACT</name>
<dbReference type="CDD" id="cd04188">
    <property type="entry name" value="DPG_synthase"/>
    <property type="match status" value="1"/>
</dbReference>
<dbReference type="GO" id="GO:0004581">
    <property type="term" value="F:dolichyl-phosphate beta-glucosyltransferase activity"/>
    <property type="evidence" value="ECO:0007669"/>
    <property type="project" value="UniProtKB-EC"/>
</dbReference>
<evidence type="ECO:0000256" key="12">
    <source>
        <dbReference type="ARBA" id="ARBA00045097"/>
    </source>
</evidence>
<evidence type="ECO:0000256" key="11">
    <source>
        <dbReference type="ARBA" id="ARBA00023136"/>
    </source>
</evidence>
<comment type="similarity">
    <text evidence="3">Belongs to the glycosyltransferase 2 family.</text>
</comment>
<dbReference type="GO" id="GO:0006487">
    <property type="term" value="P:protein N-linked glycosylation"/>
    <property type="evidence" value="ECO:0007669"/>
    <property type="project" value="TreeGrafter"/>
</dbReference>
<keyword evidence="8" id="KW-0256">Endoplasmic reticulum</keyword>
<sequence length="233" mass="26296">MEPYLSIIIPAYNEKANFQKGTLVDMKKLLTKVNFTWEVIVVDDGSTDGSIELLEKFVNSSKGIRLVKNIHTGKAGTVARGVEEAKGEYILFTDFDQATPILEFEKLQPYLETGFDVVIGSREVAGAKREKEPFYRHLMGKGFNFGVKLIAIRGFSDTQCGFKAFKTEIAKKLFKKLQVYRPKKIASAFTGAFDVEILFIAKKMKLKVAEVPIHWKHIETTRVSPLKDSIHMA</sequence>
<keyword evidence="11" id="KW-0472">Membrane</keyword>
<organism evidence="14 15">
    <name type="scientific">Candidatus Beckwithbacteria bacterium CG23_combo_of_CG06-09_8_20_14_all_34_8</name>
    <dbReference type="NCBI Taxonomy" id="1974497"/>
    <lineage>
        <taxon>Bacteria</taxon>
        <taxon>Candidatus Beckwithiibacteriota</taxon>
    </lineage>
</organism>
<dbReference type="InterPro" id="IPR035518">
    <property type="entry name" value="DPG_synthase"/>
</dbReference>
<keyword evidence="10" id="KW-1133">Transmembrane helix</keyword>
<dbReference type="EC" id="2.4.1.117" evidence="4"/>
<evidence type="ECO:0000256" key="6">
    <source>
        <dbReference type="ARBA" id="ARBA00022679"/>
    </source>
</evidence>
<keyword evidence="7" id="KW-0812">Transmembrane</keyword>
<dbReference type="SUPFAM" id="SSF53448">
    <property type="entry name" value="Nucleotide-diphospho-sugar transferases"/>
    <property type="match status" value="1"/>
</dbReference>
<accession>A0A2H0B7L2</accession>
<evidence type="ECO:0000256" key="3">
    <source>
        <dbReference type="ARBA" id="ARBA00006739"/>
    </source>
</evidence>
<gene>
    <name evidence="14" type="ORF">COX08_03670</name>
</gene>
<evidence type="ECO:0000313" key="15">
    <source>
        <dbReference type="Proteomes" id="UP000229459"/>
    </source>
</evidence>
<feature type="domain" description="Glycosyltransferase 2-like" evidence="13">
    <location>
        <begin position="6"/>
        <end position="174"/>
    </location>
</feature>
<evidence type="ECO:0000256" key="9">
    <source>
        <dbReference type="ARBA" id="ARBA00022968"/>
    </source>
</evidence>
<reference evidence="14 15" key="1">
    <citation type="submission" date="2017-09" db="EMBL/GenBank/DDBJ databases">
        <title>Depth-based differentiation of microbial function through sediment-hosted aquifers and enrichment of novel symbionts in the deep terrestrial subsurface.</title>
        <authorList>
            <person name="Probst A.J."/>
            <person name="Ladd B."/>
            <person name="Jarett J.K."/>
            <person name="Geller-Mcgrath D.E."/>
            <person name="Sieber C.M."/>
            <person name="Emerson J.B."/>
            <person name="Anantharaman K."/>
            <person name="Thomas B.C."/>
            <person name="Malmstrom R."/>
            <person name="Stieglmeier M."/>
            <person name="Klingl A."/>
            <person name="Woyke T."/>
            <person name="Ryan C.M."/>
            <person name="Banfield J.F."/>
        </authorList>
    </citation>
    <scope>NUCLEOTIDE SEQUENCE [LARGE SCALE GENOMIC DNA]</scope>
    <source>
        <strain evidence="14">CG23_combo_of_CG06-09_8_20_14_all_34_8</strain>
    </source>
</reference>
<evidence type="ECO:0000313" key="14">
    <source>
        <dbReference type="EMBL" id="PIP52918.1"/>
    </source>
</evidence>
<evidence type="ECO:0000256" key="1">
    <source>
        <dbReference type="ARBA" id="ARBA00004389"/>
    </source>
</evidence>
<keyword evidence="9" id="KW-0735">Signal-anchor</keyword>
<feature type="non-terminal residue" evidence="14">
    <location>
        <position position="233"/>
    </location>
</feature>
<dbReference type="InterPro" id="IPR029044">
    <property type="entry name" value="Nucleotide-diphossugar_trans"/>
</dbReference>
<comment type="pathway">
    <text evidence="2">Protein modification; protein glycosylation.</text>
</comment>
<comment type="caution">
    <text evidence="14">The sequence shown here is derived from an EMBL/GenBank/DDBJ whole genome shotgun (WGS) entry which is preliminary data.</text>
</comment>
<dbReference type="PANTHER" id="PTHR10859">
    <property type="entry name" value="GLYCOSYL TRANSFERASE"/>
    <property type="match status" value="1"/>
</dbReference>
<comment type="catalytic activity">
    <reaction evidence="12">
        <text>a di-trans,poly-cis-dolichyl phosphate + UDP-alpha-D-glucose = a di-trans,poly-cis-dolichyl beta-D-glucosyl phosphate + UDP</text>
        <dbReference type="Rhea" id="RHEA:15401"/>
        <dbReference type="Rhea" id="RHEA-COMP:19498"/>
        <dbReference type="Rhea" id="RHEA-COMP:19502"/>
        <dbReference type="ChEBI" id="CHEBI:57525"/>
        <dbReference type="ChEBI" id="CHEBI:57683"/>
        <dbReference type="ChEBI" id="CHEBI:58223"/>
        <dbReference type="ChEBI" id="CHEBI:58885"/>
        <dbReference type="EC" id="2.4.1.117"/>
    </reaction>
    <physiologicalReaction direction="left-to-right" evidence="12">
        <dbReference type="Rhea" id="RHEA:15402"/>
    </physiologicalReaction>
</comment>
<dbReference type="PANTHER" id="PTHR10859:SF91">
    <property type="entry name" value="DOLICHYL-PHOSPHATE BETA-GLUCOSYLTRANSFERASE"/>
    <property type="match status" value="1"/>
</dbReference>